<evidence type="ECO:0000313" key="2">
    <source>
        <dbReference type="Proteomes" id="UP001183420"/>
    </source>
</evidence>
<proteinExistence type="predicted"/>
<dbReference type="RefSeq" id="WP_311602805.1">
    <property type="nucleotide sequence ID" value="NZ_JAVREM010000058.1"/>
</dbReference>
<sequence length="56" mass="6326">MNGGTHRRRPADNQTGLVAHRLFLRHDRGLSARDFLDRVDPAALDAARSCWRLANT</sequence>
<organism evidence="1 2">
    <name type="scientific">Streptomyces millisiae</name>
    <dbReference type="NCBI Taxonomy" id="3075542"/>
    <lineage>
        <taxon>Bacteria</taxon>
        <taxon>Bacillati</taxon>
        <taxon>Actinomycetota</taxon>
        <taxon>Actinomycetes</taxon>
        <taxon>Kitasatosporales</taxon>
        <taxon>Streptomycetaceae</taxon>
        <taxon>Streptomyces</taxon>
    </lineage>
</organism>
<evidence type="ECO:0000313" key="1">
    <source>
        <dbReference type="EMBL" id="MDT0322240.1"/>
    </source>
</evidence>
<dbReference type="EMBL" id="JAVREM010000058">
    <property type="protein sequence ID" value="MDT0322240.1"/>
    <property type="molecule type" value="Genomic_DNA"/>
</dbReference>
<comment type="caution">
    <text evidence="1">The sequence shown here is derived from an EMBL/GenBank/DDBJ whole genome shotgun (WGS) entry which is preliminary data.</text>
</comment>
<gene>
    <name evidence="1" type="ORF">RNC47_28335</name>
</gene>
<accession>A0ABU2LXB1</accession>
<keyword evidence="2" id="KW-1185">Reference proteome</keyword>
<name>A0ABU2LXB1_9ACTN</name>
<protein>
    <recommendedName>
        <fullName evidence="3">Transposase</fullName>
    </recommendedName>
</protein>
<reference evidence="2" key="1">
    <citation type="submission" date="2023-07" db="EMBL/GenBank/DDBJ databases">
        <title>30 novel species of actinomycetes from the DSMZ collection.</title>
        <authorList>
            <person name="Nouioui I."/>
        </authorList>
    </citation>
    <scope>NUCLEOTIDE SEQUENCE [LARGE SCALE GENOMIC DNA]</scope>
    <source>
        <strain evidence="2">DSM 44918</strain>
    </source>
</reference>
<evidence type="ECO:0008006" key="3">
    <source>
        <dbReference type="Google" id="ProtNLM"/>
    </source>
</evidence>
<dbReference type="Proteomes" id="UP001183420">
    <property type="component" value="Unassembled WGS sequence"/>
</dbReference>